<dbReference type="GO" id="GO:0000049">
    <property type="term" value="F:tRNA binding"/>
    <property type="evidence" value="ECO:0007669"/>
    <property type="project" value="UniProtKB-KW"/>
</dbReference>
<dbReference type="FunFam" id="3.50.40.10:FF:000001">
    <property type="entry name" value="Phenylalanine--tRNA ligase beta subunit"/>
    <property type="match status" value="1"/>
</dbReference>
<dbReference type="PROSITE" id="PS51447">
    <property type="entry name" value="FDX_ACB"/>
    <property type="match status" value="1"/>
</dbReference>
<dbReference type="SUPFAM" id="SSF56037">
    <property type="entry name" value="PheT/TilS domain"/>
    <property type="match status" value="1"/>
</dbReference>
<keyword evidence="13" id="KW-0460">Magnesium</keyword>
<dbReference type="Gene3D" id="3.30.70.380">
    <property type="entry name" value="Ferrodoxin-fold anticodon-binding domain"/>
    <property type="match status" value="1"/>
</dbReference>
<dbReference type="PANTHER" id="PTHR10947:SF0">
    <property type="entry name" value="PHENYLALANINE--TRNA LIGASE BETA SUBUNIT"/>
    <property type="match status" value="1"/>
</dbReference>
<dbReference type="AlphaFoldDB" id="A0A6J6CK78"/>
<dbReference type="Pfam" id="PF03483">
    <property type="entry name" value="B3_4"/>
    <property type="match status" value="1"/>
</dbReference>
<dbReference type="GO" id="GO:0005524">
    <property type="term" value="F:ATP binding"/>
    <property type="evidence" value="ECO:0007669"/>
    <property type="project" value="UniProtKB-KW"/>
</dbReference>
<evidence type="ECO:0000256" key="6">
    <source>
        <dbReference type="ARBA" id="ARBA00017032"/>
    </source>
</evidence>
<evidence type="ECO:0000256" key="17">
    <source>
        <dbReference type="ARBA" id="ARBA00033189"/>
    </source>
</evidence>
<dbReference type="InterPro" id="IPR005147">
    <property type="entry name" value="tRNA_synthase_B5-dom"/>
</dbReference>
<evidence type="ECO:0000259" key="21">
    <source>
        <dbReference type="PROSITE" id="PS51483"/>
    </source>
</evidence>
<dbReference type="Gene3D" id="3.50.40.10">
    <property type="entry name" value="Phenylalanyl-trna Synthetase, Chain B, domain 3"/>
    <property type="match status" value="1"/>
</dbReference>
<keyword evidence="8" id="KW-0820">tRNA-binding</keyword>
<dbReference type="Pfam" id="PF03147">
    <property type="entry name" value="FDX-ACB"/>
    <property type="match status" value="1"/>
</dbReference>
<evidence type="ECO:0000256" key="12">
    <source>
        <dbReference type="ARBA" id="ARBA00022840"/>
    </source>
</evidence>
<sequence length="831" mass="89288">MKVPLSWLAEYVELVEHSPKSVMEQLVRVGLEEESAIGGDIAGPVVVGQVLDFVEEAQSNGKTIRWCQVRVAKDGQLSIDGGEAVRGIVCGARNFEIGDKVVVSLPGSVLPGGFAISARKTYGHVSDGMIASSKELGLGDDHAGILRLHELNLDPEIGSDAIEVLGLGESAAEVNVTPDRGYCLSIRGIAREYSHATGKKFTDPASQVKPLTGQGFALKVLDNSPIHGQPGCTNFALLGVEGINASAPTPSWMKNRLKLAGMRSISIAVDITNYVMLELGQPLHAYDLDKLSGGITVRRAQDKESIETLDGKQRRLHAEDLLICDDSGPIGIAGVMGGARTEVSESTTRVLLEAAVFDPISIARSARRHKLPSEASKRFERGVDAEVSAIAAHRAARLLEELAGGKISKLGADHKTKSDKVAIELTIEYPSQLIGLDYSEKQIVNSLELIGCEVKSKSKFLLVTPPTWRPDLRHKSDLVEEVARLVGYSEIPATIPVAPPGRGLTRNQRLRRNVLSSMVGAGMVEVLNYPFLSADQNKYFSKSFGIELENPLQAEFGELRKELLPGLLSAAARNLSRGTSDVAIIEEGSVFLATSSNPVINLPIGNQRPSQEILQRLNDSIPSQPRHLAGVFAGEWVGASPTNIGLEAGYPHAISALGVALKAVGLSYTLEQVEVMGLHPGRSAKVRIGENEVGMVGELHPDLAEEHNLPRRVGVFEIDLDRVYSLSPEVVVANEINAMPALTQDLSLVVPLEITAQEVLVELRQSAGALLEAIRLVDQYQGEGIPTGRKSLTFSMLFRAKDKTLTQAEASAVKEAAVASCREKFGAEIRS</sequence>
<evidence type="ECO:0000256" key="9">
    <source>
        <dbReference type="ARBA" id="ARBA00022598"/>
    </source>
</evidence>
<dbReference type="NCBIfam" id="TIGR00472">
    <property type="entry name" value="pheT_bact"/>
    <property type="match status" value="1"/>
</dbReference>
<dbReference type="InterPro" id="IPR045864">
    <property type="entry name" value="aa-tRNA-synth_II/BPL/LPL"/>
</dbReference>
<evidence type="ECO:0000256" key="16">
    <source>
        <dbReference type="ARBA" id="ARBA00023146"/>
    </source>
</evidence>
<evidence type="ECO:0000256" key="8">
    <source>
        <dbReference type="ARBA" id="ARBA00022555"/>
    </source>
</evidence>
<dbReference type="InterPro" id="IPR045060">
    <property type="entry name" value="Phe-tRNA-ligase_IIc_bsu"/>
</dbReference>
<dbReference type="SMART" id="SM00874">
    <property type="entry name" value="B5"/>
    <property type="match status" value="1"/>
</dbReference>
<dbReference type="InterPro" id="IPR002547">
    <property type="entry name" value="tRNA-bd_dom"/>
</dbReference>
<dbReference type="InterPro" id="IPR036690">
    <property type="entry name" value="Fdx_antiC-bd_sf"/>
</dbReference>
<comment type="subcellular location">
    <subcellularLocation>
        <location evidence="2">Cytoplasm</location>
    </subcellularLocation>
</comment>
<dbReference type="InterPro" id="IPR005146">
    <property type="entry name" value="B3/B4_tRNA-bd"/>
</dbReference>
<evidence type="ECO:0000256" key="14">
    <source>
        <dbReference type="ARBA" id="ARBA00022884"/>
    </source>
</evidence>
<feature type="domain" description="B5" evidence="21">
    <location>
        <begin position="418"/>
        <end position="493"/>
    </location>
</feature>
<accession>A0A6J6CK78</accession>
<evidence type="ECO:0000256" key="18">
    <source>
        <dbReference type="ARBA" id="ARBA00049255"/>
    </source>
</evidence>
<dbReference type="HAMAP" id="MF_00283">
    <property type="entry name" value="Phe_tRNA_synth_beta1"/>
    <property type="match status" value="1"/>
</dbReference>
<evidence type="ECO:0000313" key="22">
    <source>
        <dbReference type="EMBL" id="CAB4551811.1"/>
    </source>
</evidence>
<proteinExistence type="inferred from homology"/>
<dbReference type="InterPro" id="IPR005121">
    <property type="entry name" value="Fdx_antiC-bd"/>
</dbReference>
<dbReference type="Gene3D" id="3.30.930.10">
    <property type="entry name" value="Bira Bifunctional Protein, Domain 2"/>
    <property type="match status" value="1"/>
</dbReference>
<evidence type="ECO:0000256" key="10">
    <source>
        <dbReference type="ARBA" id="ARBA00022723"/>
    </source>
</evidence>
<dbReference type="SUPFAM" id="SSF46955">
    <property type="entry name" value="Putative DNA-binding domain"/>
    <property type="match status" value="1"/>
</dbReference>
<evidence type="ECO:0000256" key="15">
    <source>
        <dbReference type="ARBA" id="ARBA00022917"/>
    </source>
</evidence>
<keyword evidence="16" id="KW-0030">Aminoacyl-tRNA synthetase</keyword>
<keyword evidence="7" id="KW-0963">Cytoplasm</keyword>
<keyword evidence="14" id="KW-0694">RNA-binding</keyword>
<protein>
    <recommendedName>
        <fullName evidence="6">Phenylalanine--tRNA ligase beta subunit</fullName>
        <ecNumber evidence="5">6.1.1.20</ecNumber>
    </recommendedName>
    <alternativeName>
        <fullName evidence="17">Phenylalanyl-tRNA synthetase beta subunit</fullName>
    </alternativeName>
</protein>
<evidence type="ECO:0000256" key="13">
    <source>
        <dbReference type="ARBA" id="ARBA00022842"/>
    </source>
</evidence>
<dbReference type="Gene3D" id="2.40.50.140">
    <property type="entry name" value="Nucleic acid-binding proteins"/>
    <property type="match status" value="1"/>
</dbReference>
<dbReference type="SMART" id="SM00873">
    <property type="entry name" value="B3_4"/>
    <property type="match status" value="1"/>
</dbReference>
<evidence type="ECO:0000256" key="1">
    <source>
        <dbReference type="ARBA" id="ARBA00001946"/>
    </source>
</evidence>
<dbReference type="InterPro" id="IPR041616">
    <property type="entry name" value="PheRS_beta_core"/>
</dbReference>
<gene>
    <name evidence="22" type="ORF">UFOPK1503_01106</name>
</gene>
<dbReference type="PROSITE" id="PS50886">
    <property type="entry name" value="TRBD"/>
    <property type="match status" value="1"/>
</dbReference>
<dbReference type="SUPFAM" id="SSF54991">
    <property type="entry name" value="Anticodon-binding domain of PheRS"/>
    <property type="match status" value="1"/>
</dbReference>
<name>A0A6J6CK78_9ZZZZ</name>
<evidence type="ECO:0000256" key="5">
    <source>
        <dbReference type="ARBA" id="ARBA00012814"/>
    </source>
</evidence>
<dbReference type="SMART" id="SM00896">
    <property type="entry name" value="FDX-ACB"/>
    <property type="match status" value="1"/>
</dbReference>
<dbReference type="Gene3D" id="3.30.56.10">
    <property type="match status" value="2"/>
</dbReference>
<keyword evidence="15" id="KW-0648">Protein biosynthesis</keyword>
<dbReference type="InterPro" id="IPR033714">
    <property type="entry name" value="tRNA_bind_bactPheRS"/>
</dbReference>
<dbReference type="PANTHER" id="PTHR10947">
    <property type="entry name" value="PHENYLALANYL-TRNA SYNTHETASE BETA CHAIN AND LEUCINE-RICH REPEAT-CONTAINING PROTEIN 47"/>
    <property type="match status" value="1"/>
</dbReference>
<dbReference type="EMBL" id="CAEZST010000028">
    <property type="protein sequence ID" value="CAB4551811.1"/>
    <property type="molecule type" value="Genomic_DNA"/>
</dbReference>
<dbReference type="EC" id="6.1.1.20" evidence="5"/>
<dbReference type="GO" id="GO:0009328">
    <property type="term" value="C:phenylalanine-tRNA ligase complex"/>
    <property type="evidence" value="ECO:0007669"/>
    <property type="project" value="TreeGrafter"/>
</dbReference>
<organism evidence="22">
    <name type="scientific">freshwater metagenome</name>
    <dbReference type="NCBI Taxonomy" id="449393"/>
    <lineage>
        <taxon>unclassified sequences</taxon>
        <taxon>metagenomes</taxon>
        <taxon>ecological metagenomes</taxon>
    </lineage>
</organism>
<dbReference type="SUPFAM" id="SSF50249">
    <property type="entry name" value="Nucleic acid-binding proteins"/>
    <property type="match status" value="1"/>
</dbReference>
<dbReference type="GO" id="GO:0004826">
    <property type="term" value="F:phenylalanine-tRNA ligase activity"/>
    <property type="evidence" value="ECO:0007669"/>
    <property type="project" value="UniProtKB-EC"/>
</dbReference>
<evidence type="ECO:0000256" key="7">
    <source>
        <dbReference type="ARBA" id="ARBA00022490"/>
    </source>
</evidence>
<dbReference type="InterPro" id="IPR020825">
    <property type="entry name" value="Phe-tRNA_synthase-like_B3/B4"/>
</dbReference>
<evidence type="ECO:0000256" key="3">
    <source>
        <dbReference type="ARBA" id="ARBA00008653"/>
    </source>
</evidence>
<dbReference type="Pfam" id="PF03484">
    <property type="entry name" value="B5"/>
    <property type="match status" value="1"/>
</dbReference>
<comment type="cofactor">
    <cofactor evidence="1">
        <name>Mg(2+)</name>
        <dbReference type="ChEBI" id="CHEBI:18420"/>
    </cofactor>
</comment>
<comment type="subunit">
    <text evidence="4">Tetramer of two alpha and two beta subunits.</text>
</comment>
<comment type="similarity">
    <text evidence="3">Belongs to the phenylalanyl-tRNA synthetase beta subunit family. Type 1 subfamily.</text>
</comment>
<evidence type="ECO:0000259" key="19">
    <source>
        <dbReference type="PROSITE" id="PS50886"/>
    </source>
</evidence>
<dbReference type="CDD" id="cd00769">
    <property type="entry name" value="PheRS_beta_core"/>
    <property type="match status" value="1"/>
</dbReference>
<feature type="domain" description="TRNA-binding" evidence="19">
    <location>
        <begin position="39"/>
        <end position="162"/>
    </location>
</feature>
<evidence type="ECO:0000256" key="2">
    <source>
        <dbReference type="ARBA" id="ARBA00004496"/>
    </source>
</evidence>
<evidence type="ECO:0000256" key="11">
    <source>
        <dbReference type="ARBA" id="ARBA00022741"/>
    </source>
</evidence>
<keyword evidence="9" id="KW-0436">Ligase</keyword>
<evidence type="ECO:0000259" key="20">
    <source>
        <dbReference type="PROSITE" id="PS51447"/>
    </source>
</evidence>
<keyword evidence="10" id="KW-0479">Metal-binding</keyword>
<dbReference type="Pfam" id="PF17759">
    <property type="entry name" value="tRNA_synthFbeta"/>
    <property type="match status" value="1"/>
</dbReference>
<keyword evidence="12" id="KW-0067">ATP-binding</keyword>
<dbReference type="SUPFAM" id="SSF55681">
    <property type="entry name" value="Class II aaRS and biotin synthetases"/>
    <property type="match status" value="1"/>
</dbReference>
<comment type="catalytic activity">
    <reaction evidence="18">
        <text>tRNA(Phe) + L-phenylalanine + ATP = L-phenylalanyl-tRNA(Phe) + AMP + diphosphate + H(+)</text>
        <dbReference type="Rhea" id="RHEA:19413"/>
        <dbReference type="Rhea" id="RHEA-COMP:9668"/>
        <dbReference type="Rhea" id="RHEA-COMP:9699"/>
        <dbReference type="ChEBI" id="CHEBI:15378"/>
        <dbReference type="ChEBI" id="CHEBI:30616"/>
        <dbReference type="ChEBI" id="CHEBI:33019"/>
        <dbReference type="ChEBI" id="CHEBI:58095"/>
        <dbReference type="ChEBI" id="CHEBI:78442"/>
        <dbReference type="ChEBI" id="CHEBI:78531"/>
        <dbReference type="ChEBI" id="CHEBI:456215"/>
        <dbReference type="EC" id="6.1.1.20"/>
    </reaction>
</comment>
<dbReference type="CDD" id="cd02796">
    <property type="entry name" value="tRNA_bind_bactPheRS"/>
    <property type="match status" value="1"/>
</dbReference>
<dbReference type="InterPro" id="IPR009061">
    <property type="entry name" value="DNA-bd_dom_put_sf"/>
</dbReference>
<dbReference type="GO" id="GO:0000287">
    <property type="term" value="F:magnesium ion binding"/>
    <property type="evidence" value="ECO:0007669"/>
    <property type="project" value="InterPro"/>
</dbReference>
<evidence type="ECO:0000256" key="4">
    <source>
        <dbReference type="ARBA" id="ARBA00011209"/>
    </source>
</evidence>
<dbReference type="PROSITE" id="PS51483">
    <property type="entry name" value="B5"/>
    <property type="match status" value="1"/>
</dbReference>
<dbReference type="InterPro" id="IPR004532">
    <property type="entry name" value="Phe-tRNA-ligase_IIc_bsu_bact"/>
</dbReference>
<dbReference type="InterPro" id="IPR012340">
    <property type="entry name" value="NA-bd_OB-fold"/>
</dbReference>
<feature type="domain" description="FDX-ACB" evidence="20">
    <location>
        <begin position="737"/>
        <end position="830"/>
    </location>
</feature>
<reference evidence="22" key="1">
    <citation type="submission" date="2020-05" db="EMBL/GenBank/DDBJ databases">
        <authorList>
            <person name="Chiriac C."/>
            <person name="Salcher M."/>
            <person name="Ghai R."/>
            <person name="Kavagutti S V."/>
        </authorList>
    </citation>
    <scope>NUCLEOTIDE SEQUENCE</scope>
</reference>
<keyword evidence="11" id="KW-0547">Nucleotide-binding</keyword>
<dbReference type="GO" id="GO:0006432">
    <property type="term" value="P:phenylalanyl-tRNA aminoacylation"/>
    <property type="evidence" value="ECO:0007669"/>
    <property type="project" value="InterPro"/>
</dbReference>